<feature type="compositionally biased region" description="Basic and acidic residues" evidence="1">
    <location>
        <begin position="68"/>
        <end position="77"/>
    </location>
</feature>
<dbReference type="EMBL" id="BOPL01000002">
    <property type="protein sequence ID" value="GIK00027.1"/>
    <property type="molecule type" value="Genomic_DNA"/>
</dbReference>
<feature type="compositionally biased region" description="Polar residues" evidence="1">
    <location>
        <begin position="1"/>
        <end position="12"/>
    </location>
</feature>
<feature type="compositionally biased region" description="Basic and acidic residues" evidence="1">
    <location>
        <begin position="34"/>
        <end position="43"/>
    </location>
</feature>
<name>A0A9P3F021_ASPVI</name>
<organism evidence="2 3">
    <name type="scientific">Aspergillus viridinutans</name>
    <dbReference type="NCBI Taxonomy" id="75553"/>
    <lineage>
        <taxon>Eukaryota</taxon>
        <taxon>Fungi</taxon>
        <taxon>Dikarya</taxon>
        <taxon>Ascomycota</taxon>
        <taxon>Pezizomycotina</taxon>
        <taxon>Eurotiomycetes</taxon>
        <taxon>Eurotiomycetidae</taxon>
        <taxon>Eurotiales</taxon>
        <taxon>Aspergillaceae</taxon>
        <taxon>Aspergillus</taxon>
        <taxon>Aspergillus subgen. Fumigati</taxon>
    </lineage>
</organism>
<reference evidence="2 3" key="1">
    <citation type="submission" date="2021-02" db="EMBL/GenBank/DDBJ databases">
        <title>Pan-genome distribution and transcriptional activeness of fungal secondary metabolism genes in Aspergillus section Fumigati.</title>
        <authorList>
            <person name="Takahashi H."/>
            <person name="Umemura M."/>
            <person name="Ninomiya A."/>
            <person name="Kusuya Y."/>
            <person name="Urayama S."/>
            <person name="Shimizu M."/>
            <person name="Watanabe A."/>
            <person name="Kamei K."/>
            <person name="Yaguchi T."/>
            <person name="Hagiwara D."/>
        </authorList>
    </citation>
    <scope>NUCLEOTIDE SEQUENCE [LARGE SCALE GENOMIC DNA]</scope>
    <source>
        <strain evidence="2 3">IFM 47045</strain>
    </source>
</reference>
<evidence type="ECO:0000313" key="2">
    <source>
        <dbReference type="EMBL" id="GIK00027.1"/>
    </source>
</evidence>
<protein>
    <submittedName>
        <fullName evidence="2">Uncharacterized protein</fullName>
    </submittedName>
</protein>
<keyword evidence="3" id="KW-1185">Reference proteome</keyword>
<dbReference type="Proteomes" id="UP000710440">
    <property type="component" value="Unassembled WGS sequence"/>
</dbReference>
<comment type="caution">
    <text evidence="2">The sequence shown here is derived from an EMBL/GenBank/DDBJ whole genome shotgun (WGS) entry which is preliminary data.</text>
</comment>
<proteinExistence type="predicted"/>
<accession>A0A9P3F021</accession>
<dbReference type="RefSeq" id="XP_043123213.1">
    <property type="nucleotide sequence ID" value="XM_043267278.1"/>
</dbReference>
<feature type="region of interest" description="Disordered" evidence="1">
    <location>
        <begin position="58"/>
        <end position="77"/>
    </location>
</feature>
<dbReference type="OrthoDB" id="4507903at2759"/>
<dbReference type="AlphaFoldDB" id="A0A9P3F021"/>
<feature type="region of interest" description="Disordered" evidence="1">
    <location>
        <begin position="1"/>
        <end position="48"/>
    </location>
</feature>
<dbReference type="GeneID" id="66932022"/>
<gene>
    <name evidence="2" type="ORF">Aspvir_004040</name>
</gene>
<evidence type="ECO:0000313" key="3">
    <source>
        <dbReference type="Proteomes" id="UP000710440"/>
    </source>
</evidence>
<evidence type="ECO:0000256" key="1">
    <source>
        <dbReference type="SAM" id="MobiDB-lite"/>
    </source>
</evidence>
<sequence length="100" mass="10959">MAQKHAQQSVNTEKAHPATPNLFNKIRRIPSVKDSSDQSKGKEAMVGIKSDVKTLKQLSSSGAAAKKKREDNQVDRGMRAIEGAVQARLQQDRDNNQSSS</sequence>